<reference evidence="2 3" key="1">
    <citation type="submission" date="2019-02" db="EMBL/GenBank/DDBJ databases">
        <title>Deep-cultivation of Planctomycetes and their phenomic and genomic characterization uncovers novel biology.</title>
        <authorList>
            <person name="Wiegand S."/>
            <person name="Jogler M."/>
            <person name="Boedeker C."/>
            <person name="Pinto D."/>
            <person name="Vollmers J."/>
            <person name="Rivas-Marin E."/>
            <person name="Kohn T."/>
            <person name="Peeters S.H."/>
            <person name="Heuer A."/>
            <person name="Rast P."/>
            <person name="Oberbeckmann S."/>
            <person name="Bunk B."/>
            <person name="Jeske O."/>
            <person name="Meyerdierks A."/>
            <person name="Storesund J.E."/>
            <person name="Kallscheuer N."/>
            <person name="Luecker S."/>
            <person name="Lage O.M."/>
            <person name="Pohl T."/>
            <person name="Merkel B.J."/>
            <person name="Hornburger P."/>
            <person name="Mueller R.-W."/>
            <person name="Bruemmer F."/>
            <person name="Labrenz M."/>
            <person name="Spormann A.M."/>
            <person name="Op den Camp H."/>
            <person name="Overmann J."/>
            <person name="Amann R."/>
            <person name="Jetten M.S.M."/>
            <person name="Mascher T."/>
            <person name="Medema M.H."/>
            <person name="Devos D.P."/>
            <person name="Kaster A.-K."/>
            <person name="Ovreas L."/>
            <person name="Rohde M."/>
            <person name="Galperin M.Y."/>
            <person name="Jogler C."/>
        </authorList>
    </citation>
    <scope>NUCLEOTIDE SEQUENCE [LARGE SCALE GENOMIC DNA]</scope>
    <source>
        <strain evidence="2 3">K22_7</strain>
    </source>
</reference>
<organism evidence="2 3">
    <name type="scientific">Rubripirellula lacrimiformis</name>
    <dbReference type="NCBI Taxonomy" id="1930273"/>
    <lineage>
        <taxon>Bacteria</taxon>
        <taxon>Pseudomonadati</taxon>
        <taxon>Planctomycetota</taxon>
        <taxon>Planctomycetia</taxon>
        <taxon>Pirellulales</taxon>
        <taxon>Pirellulaceae</taxon>
        <taxon>Rubripirellula</taxon>
    </lineage>
</organism>
<accession>A0A517NJW1</accession>
<evidence type="ECO:0000313" key="2">
    <source>
        <dbReference type="EMBL" id="QDT07418.1"/>
    </source>
</evidence>
<protein>
    <submittedName>
        <fullName evidence="2">Uncharacterized protein</fullName>
    </submittedName>
</protein>
<dbReference type="Gene3D" id="2.60.40.10">
    <property type="entry name" value="Immunoglobulins"/>
    <property type="match status" value="1"/>
</dbReference>
<dbReference type="AlphaFoldDB" id="A0A517NJW1"/>
<name>A0A517NJW1_9BACT</name>
<keyword evidence="3" id="KW-1185">Reference proteome</keyword>
<feature type="region of interest" description="Disordered" evidence="1">
    <location>
        <begin position="78"/>
        <end position="98"/>
    </location>
</feature>
<sequence>MKNIAKGHAQSNPASLALLLLLLVPIIVAGAFFVLRERVDTPYATSETSPSLRNSTVQVGGIKRPRSDIETGQRALQAGKDLKSSGYGTTPLRDPDFSSGTRAAFDALSNKNSPELTSPMIPAPPFDATEYRRRPDQYLAISVPGRVWQSAQPAEGVPVIESLSKSLQQIQQGEAVRLEVKAVANMPVTFTSFDLGAFENGLASVTVAADEDGIATATLTATPGSIANIKVLAASPEASGRTRFIVNVVK</sequence>
<evidence type="ECO:0000256" key="1">
    <source>
        <dbReference type="SAM" id="MobiDB-lite"/>
    </source>
</evidence>
<dbReference type="KEGG" id="rlc:K227x_58450"/>
<dbReference type="EMBL" id="CP036525">
    <property type="protein sequence ID" value="QDT07418.1"/>
    <property type="molecule type" value="Genomic_DNA"/>
</dbReference>
<dbReference type="Proteomes" id="UP000318538">
    <property type="component" value="Chromosome"/>
</dbReference>
<dbReference type="InterPro" id="IPR013783">
    <property type="entry name" value="Ig-like_fold"/>
</dbReference>
<gene>
    <name evidence="2" type="ORF">K227x_58450</name>
</gene>
<proteinExistence type="predicted"/>
<evidence type="ECO:0000313" key="3">
    <source>
        <dbReference type="Proteomes" id="UP000318538"/>
    </source>
</evidence>